<name>A0A1M6I251_9RHOB</name>
<reference evidence="5 6" key="1">
    <citation type="submission" date="2016-11" db="EMBL/GenBank/DDBJ databases">
        <authorList>
            <person name="Jaros S."/>
            <person name="Januszkiewicz K."/>
            <person name="Wedrychowicz H."/>
        </authorList>
    </citation>
    <scope>NUCLEOTIDE SEQUENCE [LARGE SCALE GENOMIC DNA]</scope>
    <source>
        <strain evidence="5 6">DSM 100565</strain>
    </source>
</reference>
<keyword evidence="3" id="KW-0574">Periplasm</keyword>
<dbReference type="GO" id="GO:0055085">
    <property type="term" value="P:transmembrane transport"/>
    <property type="evidence" value="ECO:0007669"/>
    <property type="project" value="InterPro"/>
</dbReference>
<evidence type="ECO:0000256" key="1">
    <source>
        <dbReference type="ARBA" id="ARBA00004418"/>
    </source>
</evidence>
<organism evidence="5 6">
    <name type="scientific">Wenxinia saemankumensis</name>
    <dbReference type="NCBI Taxonomy" id="1447782"/>
    <lineage>
        <taxon>Bacteria</taxon>
        <taxon>Pseudomonadati</taxon>
        <taxon>Pseudomonadota</taxon>
        <taxon>Alphaproteobacteria</taxon>
        <taxon>Rhodobacterales</taxon>
        <taxon>Roseobacteraceae</taxon>
        <taxon>Wenxinia</taxon>
    </lineage>
</organism>
<evidence type="ECO:0000256" key="3">
    <source>
        <dbReference type="ARBA" id="ARBA00022764"/>
    </source>
</evidence>
<dbReference type="PANTHER" id="PTHR33376:SF15">
    <property type="entry name" value="BLL6794 PROTEIN"/>
    <property type="match status" value="1"/>
</dbReference>
<dbReference type="AlphaFoldDB" id="A0A1M6I251"/>
<dbReference type="PANTHER" id="PTHR33376">
    <property type="match status" value="1"/>
</dbReference>
<dbReference type="InterPro" id="IPR038404">
    <property type="entry name" value="TRAP_DctP_sf"/>
</dbReference>
<dbReference type="EMBL" id="FQYO01000009">
    <property type="protein sequence ID" value="SHJ28470.1"/>
    <property type="molecule type" value="Genomic_DNA"/>
</dbReference>
<feature type="signal peptide" evidence="4">
    <location>
        <begin position="1"/>
        <end position="21"/>
    </location>
</feature>
<dbReference type="OrthoDB" id="6114763at2"/>
<dbReference type="STRING" id="1447782.SAMN05444417_3476"/>
<keyword evidence="2 4" id="KW-0732">Signal</keyword>
<gene>
    <name evidence="5" type="ORF">SAMN05444417_3476</name>
</gene>
<dbReference type="CDD" id="cd13666">
    <property type="entry name" value="PBP2_TRAP_DctP_like_1"/>
    <property type="match status" value="1"/>
</dbReference>
<dbReference type="Pfam" id="PF03480">
    <property type="entry name" value="DctP"/>
    <property type="match status" value="1"/>
</dbReference>
<accession>A0A1M6I251</accession>
<dbReference type="GO" id="GO:0042597">
    <property type="term" value="C:periplasmic space"/>
    <property type="evidence" value="ECO:0007669"/>
    <property type="project" value="UniProtKB-SubCell"/>
</dbReference>
<evidence type="ECO:0000313" key="5">
    <source>
        <dbReference type="EMBL" id="SHJ28470.1"/>
    </source>
</evidence>
<evidence type="ECO:0000256" key="4">
    <source>
        <dbReference type="SAM" id="SignalP"/>
    </source>
</evidence>
<feature type="chain" id="PRO_5012138528" evidence="4">
    <location>
        <begin position="22"/>
        <end position="351"/>
    </location>
</feature>
<dbReference type="InterPro" id="IPR018389">
    <property type="entry name" value="DctP_fam"/>
</dbReference>
<dbReference type="Proteomes" id="UP000184292">
    <property type="component" value="Unassembled WGS sequence"/>
</dbReference>
<keyword evidence="6" id="KW-1185">Reference proteome</keyword>
<evidence type="ECO:0000313" key="6">
    <source>
        <dbReference type="Proteomes" id="UP000184292"/>
    </source>
</evidence>
<dbReference type="Gene3D" id="3.40.190.170">
    <property type="entry name" value="Bacterial extracellular solute-binding protein, family 7"/>
    <property type="match status" value="1"/>
</dbReference>
<dbReference type="RefSeq" id="WP_073334316.1">
    <property type="nucleotide sequence ID" value="NZ_FQYO01000009.1"/>
</dbReference>
<sequence>MKPQLTLAAATLAALPALGHAESFTATVVAGHPPVFRWVQMIDAAFVPAVEAALEGTEDTISFTGLYGGAVAGVGEELEAVESGLAEIGVCQSLFDPSKLAEQNVTYYTPFVTSEPRLVSEVMDELHQNDPRMLQAYEDNGVHYLGAPLALDDYLLMTNFPVEFLADLEGHKIGAPGAAINWLSGTGATGVAGNLTTYYNEIKAGVFDGVIVFGSAALPSKLHEVAPYITQLGLGAQFAGGLCVNQAWWDGLTPNVQQALETGADAAQDWYLVSLEAAAETAITTMEAEGATVTQASDQLRQDWAAGMDNAAATWAADLDNQGRPGSEILQAYMEAIRAAGAEPVRAWDQE</sequence>
<comment type="subcellular location">
    <subcellularLocation>
        <location evidence="1">Periplasm</location>
    </subcellularLocation>
</comment>
<dbReference type="NCBIfam" id="NF037995">
    <property type="entry name" value="TRAP_S1"/>
    <property type="match status" value="1"/>
</dbReference>
<proteinExistence type="predicted"/>
<evidence type="ECO:0000256" key="2">
    <source>
        <dbReference type="ARBA" id="ARBA00022729"/>
    </source>
</evidence>
<protein>
    <submittedName>
        <fullName evidence="5">TRAP-type C4-dicarboxylate transport system, substrate-binding protein</fullName>
    </submittedName>
</protein>